<accession>A0A6N3GA91</accession>
<dbReference type="Pfam" id="PF00534">
    <property type="entry name" value="Glycos_transf_1"/>
    <property type="match status" value="1"/>
</dbReference>
<dbReference type="PANTHER" id="PTHR45947">
    <property type="entry name" value="SULFOQUINOVOSYL TRANSFERASE SQD2"/>
    <property type="match status" value="1"/>
</dbReference>
<feature type="domain" description="Glycosyl transferase family 1" evidence="1">
    <location>
        <begin position="224"/>
        <end position="375"/>
    </location>
</feature>
<organism evidence="3">
    <name type="scientific">Paraprevotella clara</name>
    <dbReference type="NCBI Taxonomy" id="454154"/>
    <lineage>
        <taxon>Bacteria</taxon>
        <taxon>Pseudomonadati</taxon>
        <taxon>Bacteroidota</taxon>
        <taxon>Bacteroidia</taxon>
        <taxon>Bacteroidales</taxon>
        <taxon>Prevotellaceae</taxon>
        <taxon>Paraprevotella</taxon>
    </lineage>
</organism>
<dbReference type="GO" id="GO:0016758">
    <property type="term" value="F:hexosyltransferase activity"/>
    <property type="evidence" value="ECO:0007669"/>
    <property type="project" value="TreeGrafter"/>
</dbReference>
<evidence type="ECO:0000259" key="1">
    <source>
        <dbReference type="Pfam" id="PF00534"/>
    </source>
</evidence>
<feature type="domain" description="Glycosyltransferase subfamily 4-like N-terminal" evidence="2">
    <location>
        <begin position="27"/>
        <end position="206"/>
    </location>
</feature>
<dbReference type="InterPro" id="IPR001296">
    <property type="entry name" value="Glyco_trans_1"/>
</dbReference>
<evidence type="ECO:0000313" key="3">
    <source>
        <dbReference type="EMBL" id="VYU61442.1"/>
    </source>
</evidence>
<dbReference type="EMBL" id="CACRUT010000028">
    <property type="protein sequence ID" value="VYU61442.1"/>
    <property type="molecule type" value="Genomic_DNA"/>
</dbReference>
<dbReference type="Pfam" id="PF13579">
    <property type="entry name" value="Glyco_trans_4_4"/>
    <property type="match status" value="1"/>
</dbReference>
<protein>
    <submittedName>
        <fullName evidence="3">Teichuronic acid biosynthesis glycosyltransferase TuaH</fullName>
        <ecNumber evidence="3">2.4.-.-</ecNumber>
    </submittedName>
</protein>
<keyword evidence="3" id="KW-0328">Glycosyltransferase</keyword>
<dbReference type="InterPro" id="IPR028098">
    <property type="entry name" value="Glyco_trans_4-like_N"/>
</dbReference>
<dbReference type="CDD" id="cd03794">
    <property type="entry name" value="GT4_WbuB-like"/>
    <property type="match status" value="1"/>
</dbReference>
<reference evidence="3" key="1">
    <citation type="submission" date="2019-11" db="EMBL/GenBank/DDBJ databases">
        <authorList>
            <person name="Feng L."/>
        </authorList>
    </citation>
    <scope>NUCLEOTIDE SEQUENCE</scope>
    <source>
        <strain evidence="3">PclaraLFYP37</strain>
    </source>
</reference>
<gene>
    <name evidence="3" type="primary">tuaH</name>
    <name evidence="3" type="ORF">PCLFYP37_03311</name>
</gene>
<sequence>MWNIQKEMRILFLTDNFPPEVNAPASRTFDHCKAWVKAGADVTVVTCVPNFPQGVVYSGYRNTLYQKEVMEGVKVIRVWSYIVPNKGIAKRTLDYISYSVSSFIAGLFVKTDVVVATSPQFFTVLSGRALAWWKRKPWIMEVRDLWPESIKTVDVMRDSWIIRYFEWQEMRCYRSARKIVVVTDSFKRTLVRRGIVENKIEVVKNGVDRALFVPRKKDEELLNRLGLNGKTIIGYIGTHGMAHKLDFILRCAKKMEGNAGLHFLFIGDGAMKESLLKFKDELGVGNVTMLESIPKDEVPRYISILDVCLINLKKSPLFETVIPSKIFENASMGIPILMGVEGEAKAMVESYHAGLCYEPENFDDFEAKLLRLLDPSVYMSCKQGGRNMAADFDRNVLARRMLEVIRSLCT</sequence>
<name>A0A6N3GA91_9BACT</name>
<dbReference type="PANTHER" id="PTHR45947:SF3">
    <property type="entry name" value="SULFOQUINOVOSYL TRANSFERASE SQD2"/>
    <property type="match status" value="1"/>
</dbReference>
<keyword evidence="3" id="KW-0808">Transferase</keyword>
<dbReference type="EC" id="2.4.-.-" evidence="3"/>
<dbReference type="SUPFAM" id="SSF53756">
    <property type="entry name" value="UDP-Glycosyltransferase/glycogen phosphorylase"/>
    <property type="match status" value="1"/>
</dbReference>
<proteinExistence type="predicted"/>
<dbReference type="AlphaFoldDB" id="A0A6N3GA91"/>
<dbReference type="InterPro" id="IPR050194">
    <property type="entry name" value="Glycosyltransferase_grp1"/>
</dbReference>
<dbReference type="Gene3D" id="3.40.50.2000">
    <property type="entry name" value="Glycogen Phosphorylase B"/>
    <property type="match status" value="2"/>
</dbReference>
<evidence type="ECO:0000259" key="2">
    <source>
        <dbReference type="Pfam" id="PF13579"/>
    </source>
</evidence>